<dbReference type="Pfam" id="PF02646">
    <property type="entry name" value="RmuC"/>
    <property type="match status" value="1"/>
</dbReference>
<accession>A0ABV6QMT3</accession>
<feature type="compositionally biased region" description="Low complexity" evidence="6">
    <location>
        <begin position="388"/>
        <end position="398"/>
    </location>
</feature>
<evidence type="ECO:0000313" key="8">
    <source>
        <dbReference type="EMBL" id="MFC0625913.1"/>
    </source>
</evidence>
<reference evidence="8 9" key="1">
    <citation type="submission" date="2024-09" db="EMBL/GenBank/DDBJ databases">
        <authorList>
            <person name="Sun Q."/>
            <person name="Mori K."/>
        </authorList>
    </citation>
    <scope>NUCLEOTIDE SEQUENCE [LARGE SCALE GENOMIC DNA]</scope>
    <source>
        <strain evidence="8 9">CGMCC 1.15906</strain>
    </source>
</reference>
<dbReference type="PANTHER" id="PTHR30563">
    <property type="entry name" value="DNA RECOMBINATION PROTEIN RMUC"/>
    <property type="match status" value="1"/>
</dbReference>
<feature type="coiled-coil region" evidence="5">
    <location>
        <begin position="36"/>
        <end position="101"/>
    </location>
</feature>
<feature type="transmembrane region" description="Helical" evidence="7">
    <location>
        <begin position="6"/>
        <end position="28"/>
    </location>
</feature>
<evidence type="ECO:0000256" key="2">
    <source>
        <dbReference type="ARBA" id="ARBA00009840"/>
    </source>
</evidence>
<keyword evidence="3 5" id="KW-0175">Coiled coil</keyword>
<evidence type="ECO:0000256" key="7">
    <source>
        <dbReference type="SAM" id="Phobius"/>
    </source>
</evidence>
<evidence type="ECO:0000256" key="5">
    <source>
        <dbReference type="SAM" id="Coils"/>
    </source>
</evidence>
<evidence type="ECO:0000313" key="9">
    <source>
        <dbReference type="Proteomes" id="UP001589890"/>
    </source>
</evidence>
<gene>
    <name evidence="8" type="ORF">ACFFGN_17680</name>
</gene>
<evidence type="ECO:0000256" key="3">
    <source>
        <dbReference type="ARBA" id="ARBA00023054"/>
    </source>
</evidence>
<dbReference type="PANTHER" id="PTHR30563:SF0">
    <property type="entry name" value="DNA RECOMBINATION PROTEIN RMUC"/>
    <property type="match status" value="1"/>
</dbReference>
<dbReference type="RefSeq" id="WP_380048841.1">
    <property type="nucleotide sequence ID" value="NZ_JBHLTC010000019.1"/>
</dbReference>
<keyword evidence="9" id="KW-1185">Reference proteome</keyword>
<comment type="similarity">
    <text evidence="2">Belongs to the RmuC family.</text>
</comment>
<evidence type="ECO:0000256" key="6">
    <source>
        <dbReference type="SAM" id="MobiDB-lite"/>
    </source>
</evidence>
<feature type="compositionally biased region" description="Basic and acidic residues" evidence="6">
    <location>
        <begin position="410"/>
        <end position="421"/>
    </location>
</feature>
<evidence type="ECO:0000256" key="1">
    <source>
        <dbReference type="ARBA" id="ARBA00003416"/>
    </source>
</evidence>
<comment type="function">
    <text evidence="1">Involved in DNA recombination.</text>
</comment>
<sequence length="432" mass="47624">MTGTTFLMLLAILLIGLLLGAAFGVLWARGRDGAELARTTAERDSAEDRLLEITQEKRSINEQFGGQAVVKESLDRLHAQLRQLEQSRAAWQSELHQQVNEVRLSGEALRRETASLSQALRKPQVRGRWGELHLRRTVELAGMVAHCDFTEQTSTVTDDGLLRPDMVVRLAEGKSLIVDSKVPLAAFLEAAESQDAEFQAERLRAHARHLRTHVDQLSAKAYWSRLPSTPEFVILFVPGESFLSAALDVEPTLLEYAAERRVILATPTTLIATLRAAAYAWNQSALTESAQQVFQLGRELYERLGVMGEHFDRVGRSLTSAVDAYNRSVGSLESRVFVTARKLRDLHVTESELAAMEVIEASVRPITAAELLAAEGDVTTRRWLDPATPAAADAPAAPETGWPIDDGEAPEWRETGERRPPEALPGLDAQTG</sequence>
<feature type="region of interest" description="Disordered" evidence="6">
    <location>
        <begin position="388"/>
        <end position="432"/>
    </location>
</feature>
<dbReference type="EMBL" id="JBHLTC010000019">
    <property type="protein sequence ID" value="MFC0625913.1"/>
    <property type="molecule type" value="Genomic_DNA"/>
</dbReference>
<keyword evidence="7" id="KW-0812">Transmembrane</keyword>
<name>A0ABV6QMT3_9ACTN</name>
<protein>
    <submittedName>
        <fullName evidence="8">DNA recombination protein RmuC</fullName>
    </submittedName>
</protein>
<keyword evidence="7" id="KW-1133">Transmembrane helix</keyword>
<dbReference type="Proteomes" id="UP001589890">
    <property type="component" value="Unassembled WGS sequence"/>
</dbReference>
<evidence type="ECO:0000256" key="4">
    <source>
        <dbReference type="ARBA" id="ARBA00023172"/>
    </source>
</evidence>
<keyword evidence="4" id="KW-0233">DNA recombination</keyword>
<keyword evidence="7" id="KW-0472">Membrane</keyword>
<organism evidence="8 9">
    <name type="scientific">Kribbella deserti</name>
    <dbReference type="NCBI Taxonomy" id="1926257"/>
    <lineage>
        <taxon>Bacteria</taxon>
        <taxon>Bacillati</taxon>
        <taxon>Actinomycetota</taxon>
        <taxon>Actinomycetes</taxon>
        <taxon>Propionibacteriales</taxon>
        <taxon>Kribbellaceae</taxon>
        <taxon>Kribbella</taxon>
    </lineage>
</organism>
<proteinExistence type="inferred from homology"/>
<dbReference type="InterPro" id="IPR003798">
    <property type="entry name" value="DNA_recombination_RmuC"/>
</dbReference>
<comment type="caution">
    <text evidence="8">The sequence shown here is derived from an EMBL/GenBank/DDBJ whole genome shotgun (WGS) entry which is preliminary data.</text>
</comment>